<dbReference type="PANTHER" id="PTHR33265">
    <property type="entry name" value="AVR9/CF-9 RAPIDLY ELICITED PROTEIN-RELATED"/>
    <property type="match status" value="1"/>
</dbReference>
<organism evidence="1 2">
    <name type="scientific">Asparagus officinalis</name>
    <name type="common">Garden asparagus</name>
    <dbReference type="NCBI Taxonomy" id="4686"/>
    <lineage>
        <taxon>Eukaryota</taxon>
        <taxon>Viridiplantae</taxon>
        <taxon>Streptophyta</taxon>
        <taxon>Embryophyta</taxon>
        <taxon>Tracheophyta</taxon>
        <taxon>Spermatophyta</taxon>
        <taxon>Magnoliopsida</taxon>
        <taxon>Liliopsida</taxon>
        <taxon>Asparagales</taxon>
        <taxon>Asparagaceae</taxon>
        <taxon>Asparagoideae</taxon>
        <taxon>Asparagus</taxon>
    </lineage>
</organism>
<dbReference type="Proteomes" id="UP000243459">
    <property type="component" value="Chromosome 5"/>
</dbReference>
<reference evidence="2" key="1">
    <citation type="journal article" date="2017" name="Nat. Commun.">
        <title>The asparagus genome sheds light on the origin and evolution of a young Y chromosome.</title>
        <authorList>
            <person name="Harkess A."/>
            <person name="Zhou J."/>
            <person name="Xu C."/>
            <person name="Bowers J.E."/>
            <person name="Van der Hulst R."/>
            <person name="Ayyampalayam S."/>
            <person name="Mercati F."/>
            <person name="Riccardi P."/>
            <person name="McKain M.R."/>
            <person name="Kakrana A."/>
            <person name="Tang H."/>
            <person name="Ray J."/>
            <person name="Groenendijk J."/>
            <person name="Arikit S."/>
            <person name="Mathioni S.M."/>
            <person name="Nakano M."/>
            <person name="Shan H."/>
            <person name="Telgmann-Rauber A."/>
            <person name="Kanno A."/>
            <person name="Yue Z."/>
            <person name="Chen H."/>
            <person name="Li W."/>
            <person name="Chen Y."/>
            <person name="Xu X."/>
            <person name="Zhang Y."/>
            <person name="Luo S."/>
            <person name="Chen H."/>
            <person name="Gao J."/>
            <person name="Mao Z."/>
            <person name="Pires J.C."/>
            <person name="Luo M."/>
            <person name="Kudrna D."/>
            <person name="Wing R.A."/>
            <person name="Meyers B.C."/>
            <person name="Yi K."/>
            <person name="Kong H."/>
            <person name="Lavrijsen P."/>
            <person name="Sunseri F."/>
            <person name="Falavigna A."/>
            <person name="Ye Y."/>
            <person name="Leebens-Mack J.H."/>
            <person name="Chen G."/>
        </authorList>
    </citation>
    <scope>NUCLEOTIDE SEQUENCE [LARGE SCALE GENOMIC DNA]</scope>
    <source>
        <strain evidence="2">cv. DH0086</strain>
    </source>
</reference>
<dbReference type="EMBL" id="CM007385">
    <property type="protein sequence ID" value="ONK69741.1"/>
    <property type="molecule type" value="Genomic_DNA"/>
</dbReference>
<dbReference type="InterPro" id="IPR008480">
    <property type="entry name" value="DUF761_pln"/>
</dbReference>
<sequence>MEIAKLSKAPQKPVAKRLWHIIRAVYYMLYKGISKHNKLIIDLDSRLLFCRHADPTKSFYVPREVEFSCRNTPIFFQRKKMKRYESAKEIARAFEMLDNEEVHEDSFCFHGPSLSPIVLKEEMMEGENVDEEAEDFIRRFYQQLRSQQEPLLGRA</sequence>
<dbReference type="Pfam" id="PF05553">
    <property type="entry name" value="DUF761"/>
    <property type="match status" value="1"/>
</dbReference>
<evidence type="ECO:0000313" key="2">
    <source>
        <dbReference type="Proteomes" id="UP000243459"/>
    </source>
</evidence>
<dbReference type="Gramene" id="ONK69741">
    <property type="protein sequence ID" value="ONK69741"/>
    <property type="gene ID" value="A4U43_C05F26240"/>
</dbReference>
<dbReference type="AlphaFoldDB" id="A0A5P1EZ40"/>
<protein>
    <submittedName>
        <fullName evidence="1">Uncharacterized protein</fullName>
    </submittedName>
</protein>
<name>A0A5P1EZ40_ASPOF</name>
<keyword evidence="2" id="KW-1185">Reference proteome</keyword>
<proteinExistence type="predicted"/>
<gene>
    <name evidence="1" type="ORF">A4U43_C05F26240</name>
</gene>
<dbReference type="PANTHER" id="PTHR33265:SF26">
    <property type="entry name" value="OS06G0554600 PROTEIN"/>
    <property type="match status" value="1"/>
</dbReference>
<evidence type="ECO:0000313" key="1">
    <source>
        <dbReference type="EMBL" id="ONK69741.1"/>
    </source>
</evidence>
<accession>A0A5P1EZ40</accession>
<dbReference type="OrthoDB" id="696337at2759"/>